<gene>
    <name evidence="1" type="ordered locus">Pmob_1442</name>
</gene>
<dbReference type="Proteomes" id="UP000000789">
    <property type="component" value="Chromosome"/>
</dbReference>
<evidence type="ECO:0000313" key="2">
    <source>
        <dbReference type="Proteomes" id="UP000000789"/>
    </source>
</evidence>
<organism evidence="1 2">
    <name type="scientific">Petrotoga mobilis (strain DSM 10674 / SJ95)</name>
    <dbReference type="NCBI Taxonomy" id="403833"/>
    <lineage>
        <taxon>Bacteria</taxon>
        <taxon>Thermotogati</taxon>
        <taxon>Thermotogota</taxon>
        <taxon>Thermotogae</taxon>
        <taxon>Petrotogales</taxon>
        <taxon>Petrotogaceae</taxon>
        <taxon>Petrotoga</taxon>
    </lineage>
</organism>
<accession>A9BII2</accession>
<dbReference type="HOGENOM" id="CLU_2218753_0_0_0"/>
<sequence length="111" mass="13136">MIPLKEKLIMKTLYHKFNDQLPQLETEISYKRGNKHLFFVLYALKSTSEKLLSHDLIKNGNELIFTLEAGKEKHNVKLETKESYKSYYFVSINDNLNIDEFVQIEPKLINE</sequence>
<dbReference type="EMBL" id="CP000879">
    <property type="protein sequence ID" value="ABX32145.1"/>
    <property type="molecule type" value="Genomic_DNA"/>
</dbReference>
<name>A9BII2_PETMO</name>
<dbReference type="OrthoDB" id="48822at2"/>
<keyword evidence="2" id="KW-1185">Reference proteome</keyword>
<dbReference type="AlphaFoldDB" id="A9BII2"/>
<evidence type="ECO:0000313" key="1">
    <source>
        <dbReference type="EMBL" id="ABX32145.1"/>
    </source>
</evidence>
<reference evidence="1" key="1">
    <citation type="submission" date="2007-11" db="EMBL/GenBank/DDBJ databases">
        <title>Complete sequence of Petroga mobilis SJ95.</title>
        <authorList>
            <consortium name="US DOE Joint Genome Institute"/>
            <person name="Copeland A."/>
            <person name="Lucas S."/>
            <person name="Lapidus A."/>
            <person name="Barry K."/>
            <person name="Glavina del Rio T."/>
            <person name="Dalin E."/>
            <person name="Tice H."/>
            <person name="Pitluck S."/>
            <person name="Meincke L."/>
            <person name="Brettin T."/>
            <person name="Bruce D."/>
            <person name="Detter J.C."/>
            <person name="Han C."/>
            <person name="Kuske C.R."/>
            <person name="Schmutz J."/>
            <person name="Larimer F."/>
            <person name="Land M."/>
            <person name="Hauser L."/>
            <person name="Kyrpides N."/>
            <person name="Mikhailova N."/>
            <person name="Noll K."/>
            <person name="Richardson P."/>
        </authorList>
    </citation>
    <scope>NUCLEOTIDE SEQUENCE [LARGE SCALE GENOMIC DNA]</scope>
    <source>
        <strain evidence="1">SJ95</strain>
    </source>
</reference>
<protein>
    <submittedName>
        <fullName evidence="1">Uncharacterized protein</fullName>
    </submittedName>
</protein>
<proteinExistence type="predicted"/>
<dbReference type="KEGG" id="pmo:Pmob_1442"/>
<dbReference type="RefSeq" id="WP_012209244.1">
    <property type="nucleotide sequence ID" value="NC_010003.1"/>
</dbReference>